<dbReference type="Proteomes" id="UP001596161">
    <property type="component" value="Unassembled WGS sequence"/>
</dbReference>
<reference evidence="2" key="1">
    <citation type="journal article" date="2019" name="Int. J. Syst. Evol. Microbiol.">
        <title>The Global Catalogue of Microorganisms (GCM) 10K type strain sequencing project: providing services to taxonomists for standard genome sequencing and annotation.</title>
        <authorList>
            <consortium name="The Broad Institute Genomics Platform"/>
            <consortium name="The Broad Institute Genome Sequencing Center for Infectious Disease"/>
            <person name="Wu L."/>
            <person name="Ma J."/>
        </authorList>
    </citation>
    <scope>NUCLEOTIDE SEQUENCE [LARGE SCALE GENOMIC DNA]</scope>
    <source>
        <strain evidence="2">KACC 12602</strain>
    </source>
</reference>
<dbReference type="InterPro" id="IPR021866">
    <property type="entry name" value="SpoIIAA-like"/>
</dbReference>
<protein>
    <submittedName>
        <fullName evidence="1">STAS/SEC14 domain-containing protein</fullName>
    </submittedName>
</protein>
<organism evidence="1 2">
    <name type="scientific">Adhaeribacter terreus</name>
    <dbReference type="NCBI Taxonomy" id="529703"/>
    <lineage>
        <taxon>Bacteria</taxon>
        <taxon>Pseudomonadati</taxon>
        <taxon>Bacteroidota</taxon>
        <taxon>Cytophagia</taxon>
        <taxon>Cytophagales</taxon>
        <taxon>Hymenobacteraceae</taxon>
        <taxon>Adhaeribacter</taxon>
    </lineage>
</organism>
<dbReference type="RefSeq" id="WP_378018162.1">
    <property type="nucleotide sequence ID" value="NZ_JBHSKT010000009.1"/>
</dbReference>
<evidence type="ECO:0000313" key="1">
    <source>
        <dbReference type="EMBL" id="MFC5271803.1"/>
    </source>
</evidence>
<dbReference type="Pfam" id="PF11964">
    <property type="entry name" value="SpoIIAA-like"/>
    <property type="match status" value="1"/>
</dbReference>
<gene>
    <name evidence="1" type="ORF">ACFPIB_14390</name>
</gene>
<dbReference type="EMBL" id="JBHSKT010000009">
    <property type="protein sequence ID" value="MFC5271803.1"/>
    <property type="molecule type" value="Genomic_DNA"/>
</dbReference>
<name>A0ABW0EEV2_9BACT</name>
<proteinExistence type="predicted"/>
<sequence>MQSTQVICFENECCSLEHDTDANCLILNWKGLLPSKAFREVHQQVLHLIRKHKISKLMGDARRMKTIGSEDASWIENFWMPSAIVAGFRYNAIVESDYVFNQHSLNSIIEKVDPESVTFRYFKGREEALHWLRNC</sequence>
<keyword evidence="2" id="KW-1185">Reference proteome</keyword>
<comment type="caution">
    <text evidence="1">The sequence shown here is derived from an EMBL/GenBank/DDBJ whole genome shotgun (WGS) entry which is preliminary data.</text>
</comment>
<accession>A0ABW0EEV2</accession>
<evidence type="ECO:0000313" key="2">
    <source>
        <dbReference type="Proteomes" id="UP001596161"/>
    </source>
</evidence>